<dbReference type="InterPro" id="IPR029499">
    <property type="entry name" value="PduO-typ"/>
</dbReference>
<evidence type="ECO:0000256" key="4">
    <source>
        <dbReference type="RuleBase" id="RU366026"/>
    </source>
</evidence>
<dbReference type="GO" id="GO:0005524">
    <property type="term" value="F:ATP binding"/>
    <property type="evidence" value="ECO:0007669"/>
    <property type="project" value="UniProtKB-UniRule"/>
</dbReference>
<evidence type="ECO:0000313" key="7">
    <source>
        <dbReference type="Proteomes" id="UP000229315"/>
    </source>
</evidence>
<dbReference type="SUPFAM" id="SSF89028">
    <property type="entry name" value="Cobalamin adenosyltransferase-like"/>
    <property type="match status" value="1"/>
</dbReference>
<accession>A0A2H0UGD9</accession>
<dbReference type="GO" id="GO:0008817">
    <property type="term" value="F:corrinoid adenosyltransferase activity"/>
    <property type="evidence" value="ECO:0007669"/>
    <property type="project" value="UniProtKB-UniRule"/>
</dbReference>
<dbReference type="Pfam" id="PF01923">
    <property type="entry name" value="Cob_adeno_trans"/>
    <property type="match status" value="1"/>
</dbReference>
<comment type="pathway">
    <text evidence="4">Cofactor biosynthesis; adenosylcobalamin biosynthesis; adenosylcobalamin from cob(II)yrinate a,c-diamide: step 2/7.</text>
</comment>
<keyword evidence="2 4" id="KW-0547">Nucleotide-binding</keyword>
<evidence type="ECO:0000256" key="3">
    <source>
        <dbReference type="ARBA" id="ARBA00022840"/>
    </source>
</evidence>
<evidence type="ECO:0000259" key="5">
    <source>
        <dbReference type="Pfam" id="PF01923"/>
    </source>
</evidence>
<dbReference type="UniPathway" id="UPA00148">
    <property type="reaction ID" value="UER00233"/>
</dbReference>
<evidence type="ECO:0000313" key="6">
    <source>
        <dbReference type="EMBL" id="PIR85469.1"/>
    </source>
</evidence>
<dbReference type="EMBL" id="PFBH01000001">
    <property type="protein sequence ID" value="PIR85469.1"/>
    <property type="molecule type" value="Genomic_DNA"/>
</dbReference>
<dbReference type="InterPro" id="IPR036451">
    <property type="entry name" value="CblAdoTrfase-like_sf"/>
</dbReference>
<comment type="catalytic activity">
    <reaction evidence="4">
        <text>2 cob(II)yrinate a,c diamide + reduced [electron-transfer flavoprotein] + 2 ATP = 2 adenosylcob(III)yrinate a,c-diamide + 2 triphosphate + oxidized [electron-transfer flavoprotein] + 3 H(+)</text>
        <dbReference type="Rhea" id="RHEA:11528"/>
        <dbReference type="Rhea" id="RHEA-COMP:10685"/>
        <dbReference type="Rhea" id="RHEA-COMP:10686"/>
        <dbReference type="ChEBI" id="CHEBI:15378"/>
        <dbReference type="ChEBI" id="CHEBI:18036"/>
        <dbReference type="ChEBI" id="CHEBI:30616"/>
        <dbReference type="ChEBI" id="CHEBI:57692"/>
        <dbReference type="ChEBI" id="CHEBI:58307"/>
        <dbReference type="ChEBI" id="CHEBI:58503"/>
        <dbReference type="ChEBI" id="CHEBI:58537"/>
        <dbReference type="EC" id="2.5.1.17"/>
    </reaction>
</comment>
<dbReference type="Gene3D" id="1.20.1200.10">
    <property type="entry name" value="Cobalamin adenosyltransferase-like"/>
    <property type="match status" value="1"/>
</dbReference>
<dbReference type="GO" id="GO:0009236">
    <property type="term" value="P:cobalamin biosynthetic process"/>
    <property type="evidence" value="ECO:0007669"/>
    <property type="project" value="UniProtKB-UniRule"/>
</dbReference>
<dbReference type="PANTHER" id="PTHR12213:SF0">
    <property type="entry name" value="CORRINOID ADENOSYLTRANSFERASE MMAB"/>
    <property type="match status" value="1"/>
</dbReference>
<keyword evidence="3 4" id="KW-0067">ATP-binding</keyword>
<proteinExistence type="inferred from homology"/>
<dbReference type="AlphaFoldDB" id="A0A2H0UGD9"/>
<reference evidence="7" key="1">
    <citation type="submission" date="2017-09" db="EMBL/GenBank/DDBJ databases">
        <title>Depth-based differentiation of microbial function through sediment-hosted aquifers and enrichment of novel symbionts in the deep terrestrial subsurface.</title>
        <authorList>
            <person name="Probst A.J."/>
            <person name="Ladd B."/>
            <person name="Jarett J.K."/>
            <person name="Geller-Mcgrath D.E."/>
            <person name="Sieber C.M.K."/>
            <person name="Emerson J.B."/>
            <person name="Anantharaman K."/>
            <person name="Thomas B.C."/>
            <person name="Malmstrom R."/>
            <person name="Stieglmeier M."/>
            <person name="Klingl A."/>
            <person name="Woyke T."/>
            <person name="Ryan C.M."/>
            <person name="Banfield J.F."/>
        </authorList>
    </citation>
    <scope>NUCLEOTIDE SEQUENCE [LARGE SCALE GENOMIC DNA]</scope>
</reference>
<comment type="catalytic activity">
    <reaction evidence="4">
        <text>2 cob(II)alamin + reduced [electron-transfer flavoprotein] + 2 ATP = 2 adenosylcob(III)alamin + 2 triphosphate + oxidized [electron-transfer flavoprotein] + 3 H(+)</text>
        <dbReference type="Rhea" id="RHEA:28671"/>
        <dbReference type="Rhea" id="RHEA-COMP:10685"/>
        <dbReference type="Rhea" id="RHEA-COMP:10686"/>
        <dbReference type="ChEBI" id="CHEBI:15378"/>
        <dbReference type="ChEBI" id="CHEBI:16304"/>
        <dbReference type="ChEBI" id="CHEBI:18036"/>
        <dbReference type="ChEBI" id="CHEBI:18408"/>
        <dbReference type="ChEBI" id="CHEBI:30616"/>
        <dbReference type="ChEBI" id="CHEBI:57692"/>
        <dbReference type="ChEBI" id="CHEBI:58307"/>
        <dbReference type="EC" id="2.5.1.17"/>
    </reaction>
</comment>
<protein>
    <recommendedName>
        <fullName evidence="4">Corrinoid adenosyltransferase</fullName>
        <ecNumber evidence="4">2.5.1.17</ecNumber>
    </recommendedName>
    <alternativeName>
        <fullName evidence="4">Cob(II)alamin adenosyltransferase</fullName>
    </alternativeName>
    <alternativeName>
        <fullName evidence="4">Cob(II)yrinic acid a,c-diamide adenosyltransferase</fullName>
    </alternativeName>
    <alternativeName>
        <fullName evidence="4">Cobinamide/cobalamin adenosyltransferase</fullName>
    </alternativeName>
</protein>
<keyword evidence="4" id="KW-0169">Cobalamin biosynthesis</keyword>
<comment type="similarity">
    <text evidence="4">Belongs to the Cob(I)alamin adenosyltransferase family.</text>
</comment>
<dbReference type="EC" id="2.5.1.17" evidence="4"/>
<feature type="domain" description="Cobalamin adenosyltransferase-like" evidence="5">
    <location>
        <begin position="2"/>
        <end position="163"/>
    </location>
</feature>
<dbReference type="Proteomes" id="UP000229315">
    <property type="component" value="Unassembled WGS sequence"/>
</dbReference>
<comment type="caution">
    <text evidence="6">The sequence shown here is derived from an EMBL/GenBank/DDBJ whole genome shotgun (WGS) entry which is preliminary data.</text>
</comment>
<sequence>MLYTRKGDGGISRLVGSKTCIPKDSPIFDALGSLDELNSLLGVCRSQAVKSRRSVFIVEEIKNIQEDLFIIQAEFAGAEKKIRQQHIEKTEALIQKIEDQIVTPTTFTISGSTALSALLDYARAVSRRVERTVLAVQKKQTLSKETYVYLNRLSSALYALARFSALDADTKELSPSY</sequence>
<organism evidence="6 7">
    <name type="scientific">Candidatus Kaiserbacteria bacterium CG10_big_fil_rev_8_21_14_0_10_45_20</name>
    <dbReference type="NCBI Taxonomy" id="1974607"/>
    <lineage>
        <taxon>Bacteria</taxon>
        <taxon>Candidatus Kaiseribacteriota</taxon>
    </lineage>
</organism>
<dbReference type="InterPro" id="IPR016030">
    <property type="entry name" value="CblAdoTrfase-like"/>
</dbReference>
<dbReference type="NCBIfam" id="TIGR00636">
    <property type="entry name" value="PduO_Nterm"/>
    <property type="match status" value="1"/>
</dbReference>
<evidence type="ECO:0000256" key="1">
    <source>
        <dbReference type="ARBA" id="ARBA00022679"/>
    </source>
</evidence>
<dbReference type="PANTHER" id="PTHR12213">
    <property type="entry name" value="CORRINOID ADENOSYLTRANSFERASE"/>
    <property type="match status" value="1"/>
</dbReference>
<keyword evidence="1 4" id="KW-0808">Transferase</keyword>
<name>A0A2H0UGD9_9BACT</name>
<evidence type="ECO:0000256" key="2">
    <source>
        <dbReference type="ARBA" id="ARBA00022741"/>
    </source>
</evidence>
<gene>
    <name evidence="6" type="ORF">COU15_00025</name>
</gene>